<dbReference type="EMBL" id="KQ988436">
    <property type="protein sequence ID" value="KZV55886.1"/>
    <property type="molecule type" value="Genomic_DNA"/>
</dbReference>
<sequence length="158" mass="16786">MRAASYRCALVAHGVRTRRAHITTGIEGSCAHPTHTLKRPSSTPRAHGLAGIEPAGRNPCAHGGARTCRPSTRAVRAGGRPPCARVVHGGSHRPCGTSERRFGVLSSDAIQQLAIQRRKISSDAISAATQFSRKFSSDANSAVGHSATQIQQRRKFSS</sequence>
<name>A0A2Z7D9V2_9LAMI</name>
<evidence type="ECO:0000313" key="3">
    <source>
        <dbReference type="Proteomes" id="UP000250235"/>
    </source>
</evidence>
<keyword evidence="3" id="KW-1185">Reference proteome</keyword>
<reference evidence="2 3" key="1">
    <citation type="journal article" date="2015" name="Proc. Natl. Acad. Sci. U.S.A.">
        <title>The resurrection genome of Boea hygrometrica: A blueprint for survival of dehydration.</title>
        <authorList>
            <person name="Xiao L."/>
            <person name="Yang G."/>
            <person name="Zhang L."/>
            <person name="Yang X."/>
            <person name="Zhao S."/>
            <person name="Ji Z."/>
            <person name="Zhou Q."/>
            <person name="Hu M."/>
            <person name="Wang Y."/>
            <person name="Chen M."/>
            <person name="Xu Y."/>
            <person name="Jin H."/>
            <person name="Xiao X."/>
            <person name="Hu G."/>
            <person name="Bao F."/>
            <person name="Hu Y."/>
            <person name="Wan P."/>
            <person name="Li L."/>
            <person name="Deng X."/>
            <person name="Kuang T."/>
            <person name="Xiang C."/>
            <person name="Zhu J.K."/>
            <person name="Oliver M.J."/>
            <person name="He Y."/>
        </authorList>
    </citation>
    <scope>NUCLEOTIDE SEQUENCE [LARGE SCALE GENOMIC DNA]</scope>
    <source>
        <strain evidence="3">cv. XS01</strain>
    </source>
</reference>
<feature type="region of interest" description="Disordered" evidence="1">
    <location>
        <begin position="61"/>
        <end position="80"/>
    </location>
</feature>
<proteinExistence type="predicted"/>
<accession>A0A2Z7D9V2</accession>
<evidence type="ECO:0000313" key="2">
    <source>
        <dbReference type="EMBL" id="KZV55886.1"/>
    </source>
</evidence>
<dbReference type="Proteomes" id="UP000250235">
    <property type="component" value="Unassembled WGS sequence"/>
</dbReference>
<protein>
    <submittedName>
        <fullName evidence="2">Uncharacterized protein</fullName>
    </submittedName>
</protein>
<organism evidence="2 3">
    <name type="scientific">Dorcoceras hygrometricum</name>
    <dbReference type="NCBI Taxonomy" id="472368"/>
    <lineage>
        <taxon>Eukaryota</taxon>
        <taxon>Viridiplantae</taxon>
        <taxon>Streptophyta</taxon>
        <taxon>Embryophyta</taxon>
        <taxon>Tracheophyta</taxon>
        <taxon>Spermatophyta</taxon>
        <taxon>Magnoliopsida</taxon>
        <taxon>eudicotyledons</taxon>
        <taxon>Gunneridae</taxon>
        <taxon>Pentapetalae</taxon>
        <taxon>asterids</taxon>
        <taxon>lamiids</taxon>
        <taxon>Lamiales</taxon>
        <taxon>Gesneriaceae</taxon>
        <taxon>Didymocarpoideae</taxon>
        <taxon>Trichosporeae</taxon>
        <taxon>Loxocarpinae</taxon>
        <taxon>Dorcoceras</taxon>
    </lineage>
</organism>
<gene>
    <name evidence="2" type="ORF">F511_15736</name>
</gene>
<feature type="region of interest" description="Disordered" evidence="1">
    <location>
        <begin position="135"/>
        <end position="158"/>
    </location>
</feature>
<dbReference type="AlphaFoldDB" id="A0A2Z7D9V2"/>
<evidence type="ECO:0000256" key="1">
    <source>
        <dbReference type="SAM" id="MobiDB-lite"/>
    </source>
</evidence>